<evidence type="ECO:0000256" key="3">
    <source>
        <dbReference type="SAM" id="MobiDB-lite"/>
    </source>
</evidence>
<feature type="region of interest" description="Disordered" evidence="3">
    <location>
        <begin position="35"/>
        <end position="68"/>
    </location>
</feature>
<dbReference type="EMBL" id="JAIBOA010000009">
    <property type="protein sequence ID" value="MBW8483823.1"/>
    <property type="molecule type" value="Genomic_DNA"/>
</dbReference>
<name>A0ABS7FTU0_9ACTN</name>
<evidence type="ECO:0000313" key="5">
    <source>
        <dbReference type="EMBL" id="MBW8483823.1"/>
    </source>
</evidence>
<reference evidence="5 6" key="1">
    <citation type="submission" date="2021-07" db="EMBL/GenBank/DDBJ databases">
        <title>Actinomadura sp. PM05-2 isolated from lichen.</title>
        <authorList>
            <person name="Somphong A."/>
            <person name="Phongsopitanun W."/>
            <person name="Tanasupawat S."/>
            <person name="Peongsungnone V."/>
        </authorList>
    </citation>
    <scope>NUCLEOTIDE SEQUENCE [LARGE SCALE GENOMIC DNA]</scope>
    <source>
        <strain evidence="5 6">PM05-2</strain>
    </source>
</reference>
<accession>A0ABS7FTU0</accession>
<sequence length="68" mass="7092">MDAVEAAALRAHLRRCPPCRDELAAFQRVAALLPRPRRRRGAGPSGTGASRARVNGACAAARGRSPSG</sequence>
<dbReference type="InterPro" id="IPR027383">
    <property type="entry name" value="Znf_put"/>
</dbReference>
<organism evidence="5 6">
    <name type="scientific">Actinomadura parmotrematis</name>
    <dbReference type="NCBI Taxonomy" id="2864039"/>
    <lineage>
        <taxon>Bacteria</taxon>
        <taxon>Bacillati</taxon>
        <taxon>Actinomycetota</taxon>
        <taxon>Actinomycetes</taxon>
        <taxon>Streptosporangiales</taxon>
        <taxon>Thermomonosporaceae</taxon>
        <taxon>Actinomadura</taxon>
    </lineage>
</organism>
<evidence type="ECO:0000256" key="1">
    <source>
        <dbReference type="ARBA" id="ARBA00023015"/>
    </source>
</evidence>
<dbReference type="Pfam" id="PF13490">
    <property type="entry name" value="zf-HC2"/>
    <property type="match status" value="1"/>
</dbReference>
<feature type="domain" description="Putative zinc-finger" evidence="4">
    <location>
        <begin position="1"/>
        <end position="20"/>
    </location>
</feature>
<evidence type="ECO:0000256" key="2">
    <source>
        <dbReference type="ARBA" id="ARBA00023163"/>
    </source>
</evidence>
<evidence type="ECO:0000259" key="4">
    <source>
        <dbReference type="Pfam" id="PF13490"/>
    </source>
</evidence>
<dbReference type="Proteomes" id="UP000774570">
    <property type="component" value="Unassembled WGS sequence"/>
</dbReference>
<gene>
    <name evidence="5" type="ORF">K1Y72_15655</name>
</gene>
<keyword evidence="6" id="KW-1185">Reference proteome</keyword>
<keyword evidence="2" id="KW-0804">Transcription</keyword>
<keyword evidence="1" id="KW-0805">Transcription regulation</keyword>
<proteinExistence type="predicted"/>
<protein>
    <recommendedName>
        <fullName evidence="4">Putative zinc-finger domain-containing protein</fullName>
    </recommendedName>
</protein>
<comment type="caution">
    <text evidence="5">The sequence shown here is derived from an EMBL/GenBank/DDBJ whole genome shotgun (WGS) entry which is preliminary data.</text>
</comment>
<dbReference type="Gene3D" id="1.10.10.1320">
    <property type="entry name" value="Anti-sigma factor, zinc-finger domain"/>
    <property type="match status" value="1"/>
</dbReference>
<dbReference type="InterPro" id="IPR041916">
    <property type="entry name" value="Anti_sigma_zinc_sf"/>
</dbReference>
<evidence type="ECO:0000313" key="6">
    <source>
        <dbReference type="Proteomes" id="UP000774570"/>
    </source>
</evidence>